<feature type="compositionally biased region" description="Basic and acidic residues" evidence="1">
    <location>
        <begin position="115"/>
        <end position="129"/>
    </location>
</feature>
<reference evidence="2" key="1">
    <citation type="submission" date="2018-11" db="EMBL/GenBank/DDBJ databases">
        <authorList>
            <consortium name="Genoscope - CEA"/>
            <person name="William W."/>
        </authorList>
    </citation>
    <scope>NUCLEOTIDE SEQUENCE [LARGE SCALE GENOMIC DNA]</scope>
    <source>
        <strain evidence="2">T9AD</strain>
    </source>
</reference>
<proteinExistence type="predicted"/>
<feature type="compositionally biased region" description="Low complexity" evidence="1">
    <location>
        <begin position="7"/>
        <end position="20"/>
    </location>
</feature>
<feature type="region of interest" description="Disordered" evidence="1">
    <location>
        <begin position="1"/>
        <end position="190"/>
    </location>
</feature>
<sequence>MVRHCRTGAAAARPAGAGTALPVATERRHPGDLHPAGGLRPRSPRPRQRPAAGAPAGPAQRPPAGLRLWRGRAGRCTQAPLPIEPGDPARRRRLRPGQQPADAGAQRSRGRGHCRQRDRVRPRGTERHHQQPAFPPGRAHRLPGQREPAGPGRPAPRQGWRAAPGRQQLSQVSAVDRAPPRSLSHPGRGRWFPHLQRTALNGVASNAAHGHNGARPRGVVSRERPARPVCVNTLAPQSMAHATQGLLRQTCGLTRPMTRTTSPGGGKVVRVISRVDPPL</sequence>
<evidence type="ECO:0000313" key="2">
    <source>
        <dbReference type="EMBL" id="VDN62357.1"/>
    </source>
</evidence>
<accession>A0A653B280</accession>
<dbReference type="EMBL" id="LR130779">
    <property type="protein sequence ID" value="VDN62357.1"/>
    <property type="molecule type" value="Genomic_DNA"/>
</dbReference>
<organism evidence="2">
    <name type="scientific">Ectopseudomonas oleovorans</name>
    <name type="common">Pseudomonas oleovorans</name>
    <dbReference type="NCBI Taxonomy" id="301"/>
    <lineage>
        <taxon>Bacteria</taxon>
        <taxon>Pseudomonadati</taxon>
        <taxon>Pseudomonadota</taxon>
        <taxon>Gammaproteobacteria</taxon>
        <taxon>Pseudomonadales</taxon>
        <taxon>Pseudomonadaceae</taxon>
        <taxon>Ectopseudomonas</taxon>
    </lineage>
</organism>
<gene>
    <name evidence="2" type="ORF">POT9AD_1370</name>
</gene>
<dbReference type="AlphaFoldDB" id="A0A653B280"/>
<protein>
    <submittedName>
        <fullName evidence="2">Uncharacterized protein</fullName>
    </submittedName>
</protein>
<evidence type="ECO:0000256" key="1">
    <source>
        <dbReference type="SAM" id="MobiDB-lite"/>
    </source>
</evidence>
<name>A0A653B280_ECTOL</name>
<feature type="compositionally biased region" description="Low complexity" evidence="1">
    <location>
        <begin position="145"/>
        <end position="166"/>
    </location>
</feature>
<feature type="compositionally biased region" description="Low complexity" evidence="1">
    <location>
        <begin position="49"/>
        <end position="68"/>
    </location>
</feature>